<protein>
    <recommendedName>
        <fullName evidence="3">Core-binding (CB) domain-containing protein</fullName>
    </recommendedName>
</protein>
<dbReference type="EMBL" id="CP124685">
    <property type="protein sequence ID" value="WGX74876.1"/>
    <property type="molecule type" value="Genomic_DNA"/>
</dbReference>
<name>A0ABY8R006_PARBF</name>
<keyword evidence="5" id="KW-1185">Reference proteome</keyword>
<dbReference type="Proteomes" id="UP001239169">
    <property type="component" value="Chromosome"/>
</dbReference>
<organism evidence="4 5">
    <name type="scientific">Paraclostridium bifermentans</name>
    <name type="common">Clostridium bifermentans</name>
    <dbReference type="NCBI Taxonomy" id="1490"/>
    <lineage>
        <taxon>Bacteria</taxon>
        <taxon>Bacillati</taxon>
        <taxon>Bacillota</taxon>
        <taxon>Clostridia</taxon>
        <taxon>Peptostreptococcales</taxon>
        <taxon>Peptostreptococcaceae</taxon>
        <taxon>Paraclostridium</taxon>
    </lineage>
</organism>
<dbReference type="InterPro" id="IPR010998">
    <property type="entry name" value="Integrase_recombinase_N"/>
</dbReference>
<evidence type="ECO:0000256" key="2">
    <source>
        <dbReference type="PROSITE-ProRule" id="PRU01248"/>
    </source>
</evidence>
<reference evidence="4 5" key="1">
    <citation type="submission" date="2023-04" db="EMBL/GenBank/DDBJ databases">
        <title>Bacteria Genome Submission.</title>
        <authorList>
            <person name="Isaac P."/>
        </authorList>
    </citation>
    <scope>NUCLEOTIDE SEQUENCE [LARGE SCALE GENOMIC DNA]</scope>
    <source>
        <strain evidence="4 5">SampleS7P1</strain>
    </source>
</reference>
<evidence type="ECO:0000313" key="5">
    <source>
        <dbReference type="Proteomes" id="UP001239169"/>
    </source>
</evidence>
<feature type="domain" description="Core-binding (CB)" evidence="3">
    <location>
        <begin position="60"/>
        <end position="142"/>
    </location>
</feature>
<dbReference type="PROSITE" id="PS51900">
    <property type="entry name" value="CB"/>
    <property type="match status" value="1"/>
</dbReference>
<dbReference type="InterPro" id="IPR044068">
    <property type="entry name" value="CB"/>
</dbReference>
<keyword evidence="1 2" id="KW-0238">DNA-binding</keyword>
<gene>
    <name evidence="4" type="ORF">QJS64_12140</name>
</gene>
<evidence type="ECO:0000313" key="4">
    <source>
        <dbReference type="EMBL" id="WGX74876.1"/>
    </source>
</evidence>
<sequence length="170" mass="20345">MKKWKDANEVIKMIHELPSEKLRNIDKEMSKKPNFDKYKKKKENLELSRIIYLKERLEKMDINAIIEEFVKIKPEGYEKDIRIFMEFLEYEKMPLAKAVFQGIRTADIERSLDYYIDTRGLKSVSPVKRYVSAISEFFKYCIVKGYIYNKDFKNELFEPAFSSKNLILDA</sequence>
<proteinExistence type="predicted"/>
<evidence type="ECO:0000256" key="1">
    <source>
        <dbReference type="ARBA" id="ARBA00023125"/>
    </source>
</evidence>
<dbReference type="Gene3D" id="1.10.150.130">
    <property type="match status" value="1"/>
</dbReference>
<accession>A0ABY8R006</accession>
<evidence type="ECO:0000259" key="3">
    <source>
        <dbReference type="PROSITE" id="PS51900"/>
    </source>
</evidence>